<dbReference type="SFLD" id="SFLDS00028">
    <property type="entry name" value="Proline_Racemase"/>
    <property type="match status" value="1"/>
</dbReference>
<keyword evidence="2" id="KW-0413">Isomerase</keyword>
<reference evidence="5 6" key="1">
    <citation type="submission" date="2020-08" db="EMBL/GenBank/DDBJ databases">
        <title>Genomic Encyclopedia of Type Strains, Phase IV (KMG-IV): sequencing the most valuable type-strain genomes for metagenomic binning, comparative biology and taxonomic classification.</title>
        <authorList>
            <person name="Goeker M."/>
        </authorList>
    </citation>
    <scope>NUCLEOTIDE SEQUENCE [LARGE SCALE GENOMIC DNA]</scope>
    <source>
        <strain evidence="5 6">DSM 7051</strain>
    </source>
</reference>
<evidence type="ECO:0000256" key="4">
    <source>
        <dbReference type="ARBA" id="ARBA00039135"/>
    </source>
</evidence>
<keyword evidence="5" id="KW-0456">Lyase</keyword>
<dbReference type="RefSeq" id="WP_210315104.1">
    <property type="nucleotide sequence ID" value="NZ_BAABEG010000001.1"/>
</dbReference>
<comment type="caution">
    <text evidence="5">The sequence shown here is derived from an EMBL/GenBank/DDBJ whole genome shotgun (WGS) entry which is preliminary data.</text>
</comment>
<evidence type="ECO:0000256" key="3">
    <source>
        <dbReference type="ARBA" id="ARBA00035826"/>
    </source>
</evidence>
<dbReference type="AlphaFoldDB" id="A0A7X0FBP8"/>
<proteinExistence type="inferred from homology"/>
<protein>
    <recommendedName>
        <fullName evidence="4">4-hydroxyproline epimerase</fullName>
        <ecNumber evidence="4">5.1.1.8</ecNumber>
    </recommendedName>
</protein>
<organism evidence="5 6">
    <name type="scientific">Aminobacter aganoensis</name>
    <dbReference type="NCBI Taxonomy" id="83264"/>
    <lineage>
        <taxon>Bacteria</taxon>
        <taxon>Pseudomonadati</taxon>
        <taxon>Pseudomonadota</taxon>
        <taxon>Alphaproteobacteria</taxon>
        <taxon>Hyphomicrobiales</taxon>
        <taxon>Phyllobacteriaceae</taxon>
        <taxon>Aminobacter</taxon>
    </lineage>
</organism>
<accession>A0A7X0FBP8</accession>
<dbReference type="FunFam" id="3.10.310.10:FF:000003">
    <property type="entry name" value="Proline racemase"/>
    <property type="match status" value="1"/>
</dbReference>
<dbReference type="PANTHER" id="PTHR33442:SF1">
    <property type="entry name" value="TRANS-3-HYDROXY-L-PROLINE DEHYDRATASE"/>
    <property type="match status" value="1"/>
</dbReference>
<dbReference type="GO" id="GO:0047580">
    <property type="term" value="F:4-hydroxyproline epimerase activity"/>
    <property type="evidence" value="ECO:0007669"/>
    <property type="project" value="UniProtKB-EC"/>
</dbReference>
<dbReference type="SUPFAM" id="SSF54506">
    <property type="entry name" value="Diaminopimelate epimerase-like"/>
    <property type="match status" value="1"/>
</dbReference>
<comment type="catalytic activity">
    <reaction evidence="3">
        <text>trans-4-hydroxy-L-proline = cis-4-hydroxy-D-proline</text>
        <dbReference type="Rhea" id="RHEA:21152"/>
        <dbReference type="ChEBI" id="CHEBI:57690"/>
        <dbReference type="ChEBI" id="CHEBI:58375"/>
        <dbReference type="EC" id="5.1.1.8"/>
    </reaction>
</comment>
<dbReference type="GO" id="GO:0016836">
    <property type="term" value="F:hydro-lyase activity"/>
    <property type="evidence" value="ECO:0007669"/>
    <property type="project" value="TreeGrafter"/>
</dbReference>
<dbReference type="Gene3D" id="3.10.310.10">
    <property type="entry name" value="Diaminopimelate Epimerase, Chain A, domain 1"/>
    <property type="match status" value="2"/>
</dbReference>
<keyword evidence="6" id="KW-1185">Reference proteome</keyword>
<evidence type="ECO:0000256" key="2">
    <source>
        <dbReference type="ARBA" id="ARBA00023235"/>
    </source>
</evidence>
<gene>
    <name evidence="5" type="ORF">GGR00_004385</name>
</gene>
<evidence type="ECO:0000313" key="5">
    <source>
        <dbReference type="EMBL" id="MBB6356573.1"/>
    </source>
</evidence>
<dbReference type="EMBL" id="JACHOU010000015">
    <property type="protein sequence ID" value="MBB6356573.1"/>
    <property type="molecule type" value="Genomic_DNA"/>
</dbReference>
<sequence length="348" mass="37091">MVELSTSGSGRFDGTIETVEMHTGGEPVRIVTAGYPPIPGATILDKRRHAREKLDHLRRLIVFEPRGHYDMYGVIPVEPDLPNADMAVLFVHNEGYSTMCGHATIALGRYAVDHGIVAPQVPVTEVRLQCPCGLVTVRVEVERTADGFATGAASFESVPSFAFALDQAIEVPGLGRVTFDLGYGGAFYALVEAASLGLDLKTTPLDRLVDAADRITKAVAKGLPLEHPDDPDLAFLYGTILTDGGNGALDPTRNLCVFAEREVDRSPTGSGVSARVAVAMARGELAVGDPRRFESVTGAIFSGKAVRADKAGRFDAVRVEVGGRAFYSGRSSFSIEAGDELGRGFLLR</sequence>
<comment type="similarity">
    <text evidence="1">Belongs to the proline racemase family.</text>
</comment>
<dbReference type="PIRSF" id="PIRSF029792">
    <property type="entry name" value="Pro_racemase"/>
    <property type="match status" value="1"/>
</dbReference>
<dbReference type="Proteomes" id="UP000536262">
    <property type="component" value="Unassembled WGS sequence"/>
</dbReference>
<evidence type="ECO:0000256" key="1">
    <source>
        <dbReference type="ARBA" id="ARBA00007529"/>
    </source>
</evidence>
<dbReference type="PANTHER" id="PTHR33442">
    <property type="entry name" value="TRANS-3-HYDROXY-L-PROLINE DEHYDRATASE"/>
    <property type="match status" value="1"/>
</dbReference>
<evidence type="ECO:0000313" key="6">
    <source>
        <dbReference type="Proteomes" id="UP000536262"/>
    </source>
</evidence>
<dbReference type="InterPro" id="IPR008794">
    <property type="entry name" value="Pro_racemase_fam"/>
</dbReference>
<dbReference type="Pfam" id="PF05544">
    <property type="entry name" value="Pro_racemase"/>
    <property type="match status" value="1"/>
</dbReference>
<name>A0A7X0FBP8_9HYPH</name>
<dbReference type="EC" id="5.1.1.8" evidence="4"/>